<dbReference type="EMBL" id="VDMD01000001">
    <property type="protein sequence ID" value="TRM70529.1"/>
    <property type="molecule type" value="Genomic_DNA"/>
</dbReference>
<accession>A0A550D0G7</accession>
<comment type="caution">
    <text evidence="2">The sequence shown here is derived from an EMBL/GenBank/DDBJ whole genome shotgun (WGS) entry which is preliminary data.</text>
</comment>
<evidence type="ECO:0000313" key="3">
    <source>
        <dbReference type="Proteomes" id="UP000320762"/>
    </source>
</evidence>
<name>A0A550D0G7_9AGAR</name>
<feature type="compositionally biased region" description="Basic and acidic residues" evidence="1">
    <location>
        <begin position="45"/>
        <end position="55"/>
    </location>
</feature>
<dbReference type="AlphaFoldDB" id="A0A550D0G7"/>
<feature type="region of interest" description="Disordered" evidence="1">
    <location>
        <begin position="45"/>
        <end position="70"/>
    </location>
</feature>
<reference evidence="2 3" key="1">
    <citation type="journal article" date="2019" name="New Phytol.">
        <title>Comparative genomics reveals unique wood-decay strategies and fruiting body development in the Schizophyllaceae.</title>
        <authorList>
            <person name="Almasi E."/>
            <person name="Sahu N."/>
            <person name="Krizsan K."/>
            <person name="Balint B."/>
            <person name="Kovacs G.M."/>
            <person name="Kiss B."/>
            <person name="Cseklye J."/>
            <person name="Drula E."/>
            <person name="Henrissat B."/>
            <person name="Nagy I."/>
            <person name="Chovatia M."/>
            <person name="Adam C."/>
            <person name="LaButti K."/>
            <person name="Lipzen A."/>
            <person name="Riley R."/>
            <person name="Grigoriev I.V."/>
            <person name="Nagy L.G."/>
        </authorList>
    </citation>
    <scope>NUCLEOTIDE SEQUENCE [LARGE SCALE GENOMIC DNA]</scope>
    <source>
        <strain evidence="2 3">NL-1724</strain>
    </source>
</reference>
<gene>
    <name evidence="2" type="ORF">BD626DRAFT_30018</name>
</gene>
<evidence type="ECO:0000313" key="2">
    <source>
        <dbReference type="EMBL" id="TRM70529.1"/>
    </source>
</evidence>
<organism evidence="2 3">
    <name type="scientific">Schizophyllum amplum</name>
    <dbReference type="NCBI Taxonomy" id="97359"/>
    <lineage>
        <taxon>Eukaryota</taxon>
        <taxon>Fungi</taxon>
        <taxon>Dikarya</taxon>
        <taxon>Basidiomycota</taxon>
        <taxon>Agaricomycotina</taxon>
        <taxon>Agaricomycetes</taxon>
        <taxon>Agaricomycetidae</taxon>
        <taxon>Agaricales</taxon>
        <taxon>Schizophyllaceae</taxon>
        <taxon>Schizophyllum</taxon>
    </lineage>
</organism>
<sequence length="70" mass="8056">MIQMQRYEGARRYDAQRCGGITPVIPSRRRCMIEVPRRDAEILRRGLEAPRRKDNGPNLASASCLRLSRS</sequence>
<dbReference type="Proteomes" id="UP000320762">
    <property type="component" value="Unassembled WGS sequence"/>
</dbReference>
<protein>
    <submittedName>
        <fullName evidence="2">Uncharacterized protein</fullName>
    </submittedName>
</protein>
<proteinExistence type="predicted"/>
<evidence type="ECO:0000256" key="1">
    <source>
        <dbReference type="SAM" id="MobiDB-lite"/>
    </source>
</evidence>
<feature type="compositionally biased region" description="Low complexity" evidence="1">
    <location>
        <begin position="59"/>
        <end position="70"/>
    </location>
</feature>
<keyword evidence="3" id="KW-1185">Reference proteome</keyword>